<dbReference type="Pfam" id="PF07505">
    <property type="entry name" value="DUF5131"/>
    <property type="match status" value="1"/>
</dbReference>
<reference evidence="2 3" key="1">
    <citation type="submission" date="2024-08" db="EMBL/GenBank/DDBJ databases">
        <title>Mycobacterium servetensis sp. nov., a novel rapid-growing mycobacterial species recovered from a human patient in Zaragoza, Spain.</title>
        <authorList>
            <person name="Tristancho-Baro A.I."/>
            <person name="Buenestado-Serrano S."/>
            <person name="Garcia De Viedma D."/>
            <person name="Milagro-Beamonte A."/>
            <person name="Burillo N."/>
            <person name="Sanz S."/>
            <person name="Lopez-Calleja A.I."/>
            <person name="Penas-Utrilla D."/>
            <person name="Guardingo M."/>
            <person name="Garcia M.J."/>
            <person name="Vinuelas-Bayon J."/>
        </authorList>
    </citation>
    <scope>NUCLEOTIDE SEQUENCE [LARGE SCALE GENOMIC DNA]</scope>
    <source>
        <strain evidence="3">HUMS_12744610</strain>
    </source>
</reference>
<dbReference type="RefSeq" id="WP_369741917.1">
    <property type="nucleotide sequence ID" value="NZ_JBGEDP010000002.1"/>
</dbReference>
<evidence type="ECO:0000256" key="1">
    <source>
        <dbReference type="SAM" id="MobiDB-lite"/>
    </source>
</evidence>
<keyword evidence="3" id="KW-1185">Reference proteome</keyword>
<feature type="region of interest" description="Disordered" evidence="1">
    <location>
        <begin position="312"/>
        <end position="344"/>
    </location>
</feature>
<accession>A0ABV4C8K8</accession>
<gene>
    <name evidence="2" type="ORF">AB8998_29700</name>
</gene>
<name>A0ABV4C8K8_9MYCO</name>
<protein>
    <submittedName>
        <fullName evidence="2">DUF5131 family protein</fullName>
    </submittedName>
</protein>
<dbReference type="Proteomes" id="UP001564760">
    <property type="component" value="Unassembled WGS sequence"/>
</dbReference>
<dbReference type="EMBL" id="JBGEDP010000002">
    <property type="protein sequence ID" value="MEY8018854.1"/>
    <property type="molecule type" value="Genomic_DNA"/>
</dbReference>
<proteinExistence type="predicted"/>
<dbReference type="InterPro" id="IPR011101">
    <property type="entry name" value="DUF5131"/>
</dbReference>
<evidence type="ECO:0000313" key="3">
    <source>
        <dbReference type="Proteomes" id="UP001564760"/>
    </source>
</evidence>
<comment type="caution">
    <text evidence="2">The sequence shown here is derived from an EMBL/GenBank/DDBJ whole genome shotgun (WGS) entry which is preliminary data.</text>
</comment>
<sequence>MSTATSIEWTEATWNPTTGCDRISPGCDRCYAMTMARRLKAMGSAKYQNDGDPRTSGPGFEVTMHQESVLDPIVKWPRKSQMVFLDSMSDVFHARVAADFQGKIFATMALTPQHSYQVLTKRPGRMRELLAHGGRVHKAMMQALWDLRRNGPNIPAWNIRWLFERTDGECPWPLPNVWLGTSIESDDYTGRADDLRETAASVRFLSLEPLLGALPSLDLNGIDWVITGGESGPGARPMDPQWARTIRDHCLANGVAFLHKQNGEWASTRRYGVGVLDGPRIYGSATQDAPHGFVLREILQRVGKKTAGRELDGRTWDQFPTPVGGGKRPSQSVITNAAGRVGEA</sequence>
<evidence type="ECO:0000313" key="2">
    <source>
        <dbReference type="EMBL" id="MEY8018854.1"/>
    </source>
</evidence>
<organism evidence="2 3">
    <name type="scientific">Mycobacterium servetii</name>
    <dbReference type="NCBI Taxonomy" id="3237418"/>
    <lineage>
        <taxon>Bacteria</taxon>
        <taxon>Bacillati</taxon>
        <taxon>Actinomycetota</taxon>
        <taxon>Actinomycetes</taxon>
        <taxon>Mycobacteriales</taxon>
        <taxon>Mycobacteriaceae</taxon>
        <taxon>Mycobacterium</taxon>
    </lineage>
</organism>